<keyword evidence="7 15" id="KW-0547">Nucleotide-binding</keyword>
<feature type="active site" evidence="15">
    <location>
        <position position="438"/>
    </location>
</feature>
<dbReference type="HAMAP" id="MF_01458">
    <property type="entry name" value="FtsH"/>
    <property type="match status" value="1"/>
</dbReference>
<dbReference type="GO" id="GO:0004176">
    <property type="term" value="F:ATP-dependent peptidase activity"/>
    <property type="evidence" value="ECO:0007669"/>
    <property type="project" value="InterPro"/>
</dbReference>
<dbReference type="PANTHER" id="PTHR23076:SF97">
    <property type="entry name" value="ATP-DEPENDENT ZINC METALLOPROTEASE YME1L1"/>
    <property type="match status" value="1"/>
</dbReference>
<keyword evidence="3 15" id="KW-1003">Cell membrane</keyword>
<evidence type="ECO:0000256" key="11">
    <source>
        <dbReference type="ARBA" id="ARBA00022989"/>
    </source>
</evidence>
<keyword evidence="18" id="KW-0131">Cell cycle</keyword>
<dbReference type="InterPro" id="IPR003960">
    <property type="entry name" value="ATPase_AAA_CS"/>
</dbReference>
<keyword evidence="11 15" id="KW-1133">Transmembrane helix</keyword>
<dbReference type="PANTHER" id="PTHR23076">
    <property type="entry name" value="METALLOPROTEASE M41 FTSH"/>
    <property type="match status" value="1"/>
</dbReference>
<dbReference type="Proteomes" id="UP000229559">
    <property type="component" value="Unassembled WGS sequence"/>
</dbReference>
<keyword evidence="12 15" id="KW-0482">Metalloprotease</keyword>
<dbReference type="GO" id="GO:0005886">
    <property type="term" value="C:plasma membrane"/>
    <property type="evidence" value="ECO:0007669"/>
    <property type="project" value="UniProtKB-SubCell"/>
</dbReference>
<dbReference type="Gene3D" id="3.40.50.300">
    <property type="entry name" value="P-loop containing nucleotide triphosphate hydrolases"/>
    <property type="match status" value="1"/>
</dbReference>
<keyword evidence="6 15" id="KW-0479">Metal-binding</keyword>
<evidence type="ECO:0000256" key="15">
    <source>
        <dbReference type="HAMAP-Rule" id="MF_01458"/>
    </source>
</evidence>
<sequence length="616" mass="68679">MKNGKILPKSVKKYQFKFQVNLKSFFIWLLVAGVILSFFISFPTKSIPTGEEIPLSQALAEIKDNKIKEVKVEEDKLILISRDEKTFFSRKETQTSFTDILKTAEINPATVNLTIKDVSLSKIWMNILGGILPIALMVLFFFFIFRQARGAQDSIFSFGRSKAQLFAKGKQAITFKDVAGVDEAKKELQEVVDFLKHPGKYRKLGARTPKGVLLVGPSGTGKTLLAKAVAGEANVSFFSMAGSEFMEMLVGVGASRVRDLFSNAKKAAPSIIFIDEIDAIGRQRGLGFTGGHDEREQTLNQILVEMDGFTPSDNVIILSATNRGDLLDPALLRPGRFDRRVVLDMPDVEDRKAILAIHARGKPFVKEVKWENVARRTVGFSGADLENMLNEAAILAARENRNSINVEDIEEAATKVKLGPEKKRLQSEEERKMTAYHEAGHAVVSFVLPHIDPVHRISIVSRGIAMGFTLIPPKKDRYTETKSHLLETIATLLGGRAAEELIFNEFTGGAASDIDQATRIARQMVVDFGMSSLGPTYLGPQIETTEWGRSWMQPSEISPDMQAKVDREIKKIVDESYQKALEILKKSKKKLDIIAEKLVKQETLEGEEFEKLMKKN</sequence>
<dbReference type="GO" id="GO:0004222">
    <property type="term" value="F:metalloendopeptidase activity"/>
    <property type="evidence" value="ECO:0007669"/>
    <property type="project" value="InterPro"/>
</dbReference>
<dbReference type="CDD" id="cd19501">
    <property type="entry name" value="RecA-like_FtsH"/>
    <property type="match status" value="1"/>
</dbReference>
<dbReference type="FunFam" id="3.40.50.300:FF:000001">
    <property type="entry name" value="ATP-dependent zinc metalloprotease FtsH"/>
    <property type="match status" value="1"/>
</dbReference>
<evidence type="ECO:0000256" key="6">
    <source>
        <dbReference type="ARBA" id="ARBA00022723"/>
    </source>
</evidence>
<protein>
    <recommendedName>
        <fullName evidence="15">ATP-dependent zinc metalloprotease FtsH</fullName>
        <ecNumber evidence="15">3.4.24.-</ecNumber>
    </recommendedName>
</protein>
<dbReference type="Gene3D" id="1.10.8.60">
    <property type="match status" value="1"/>
</dbReference>
<feature type="transmembrane region" description="Helical" evidence="15">
    <location>
        <begin position="20"/>
        <end position="42"/>
    </location>
</feature>
<dbReference type="PROSITE" id="PS00674">
    <property type="entry name" value="AAA"/>
    <property type="match status" value="1"/>
</dbReference>
<dbReference type="SUPFAM" id="SSF140990">
    <property type="entry name" value="FtsH protease domain-like"/>
    <property type="match status" value="1"/>
</dbReference>
<evidence type="ECO:0000256" key="3">
    <source>
        <dbReference type="ARBA" id="ARBA00022475"/>
    </source>
</evidence>
<feature type="transmembrane region" description="Helical" evidence="15">
    <location>
        <begin position="123"/>
        <end position="145"/>
    </location>
</feature>
<dbReference type="Pfam" id="PF01434">
    <property type="entry name" value="Peptidase_M41"/>
    <property type="match status" value="1"/>
</dbReference>
<dbReference type="InterPro" id="IPR037219">
    <property type="entry name" value="Peptidase_M41-like"/>
</dbReference>
<comment type="similarity">
    <text evidence="14 15">In the central section; belongs to the AAA ATPase family.</text>
</comment>
<dbReference type="Pfam" id="PF17862">
    <property type="entry name" value="AAA_lid_3"/>
    <property type="match status" value="1"/>
</dbReference>
<dbReference type="InterPro" id="IPR005936">
    <property type="entry name" value="FtsH"/>
</dbReference>
<dbReference type="GO" id="GO:0008270">
    <property type="term" value="F:zinc ion binding"/>
    <property type="evidence" value="ECO:0007669"/>
    <property type="project" value="UniProtKB-UniRule"/>
</dbReference>
<comment type="function">
    <text evidence="15">Acts as a processive, ATP-dependent zinc metallopeptidase for both cytoplasmic and membrane proteins. Plays a role in the quality control of integral membrane proteins.</text>
</comment>
<evidence type="ECO:0000256" key="4">
    <source>
        <dbReference type="ARBA" id="ARBA00022670"/>
    </source>
</evidence>
<dbReference type="GO" id="GO:0051301">
    <property type="term" value="P:cell division"/>
    <property type="evidence" value="ECO:0007669"/>
    <property type="project" value="UniProtKB-KW"/>
</dbReference>
<feature type="binding site" evidence="15">
    <location>
        <position position="437"/>
    </location>
    <ligand>
        <name>Zn(2+)</name>
        <dbReference type="ChEBI" id="CHEBI:29105"/>
        <note>catalytic</note>
    </ligand>
</feature>
<dbReference type="Pfam" id="PF00004">
    <property type="entry name" value="AAA"/>
    <property type="match status" value="1"/>
</dbReference>
<dbReference type="Pfam" id="PF06480">
    <property type="entry name" value="FtsH_ext"/>
    <property type="match status" value="1"/>
</dbReference>
<evidence type="ECO:0000259" key="17">
    <source>
        <dbReference type="SMART" id="SM00382"/>
    </source>
</evidence>
<keyword evidence="13 15" id="KW-0472">Membrane</keyword>
<dbReference type="InterPro" id="IPR041569">
    <property type="entry name" value="AAA_lid_3"/>
</dbReference>
<dbReference type="EMBL" id="PEXA01000012">
    <property type="protein sequence ID" value="PIU33373.1"/>
    <property type="molecule type" value="Genomic_DNA"/>
</dbReference>
<comment type="cofactor">
    <cofactor evidence="15">
        <name>Zn(2+)</name>
        <dbReference type="ChEBI" id="CHEBI:29105"/>
    </cofactor>
    <text evidence="15">Binds 1 zinc ion per subunit.</text>
</comment>
<dbReference type="GO" id="GO:0016887">
    <property type="term" value="F:ATP hydrolysis activity"/>
    <property type="evidence" value="ECO:0007669"/>
    <property type="project" value="UniProtKB-UniRule"/>
</dbReference>
<dbReference type="FunFam" id="1.10.8.60:FF:000001">
    <property type="entry name" value="ATP-dependent zinc metalloprotease FtsH"/>
    <property type="match status" value="1"/>
</dbReference>
<evidence type="ECO:0000256" key="16">
    <source>
        <dbReference type="RuleBase" id="RU003651"/>
    </source>
</evidence>
<dbReference type="InterPro" id="IPR027417">
    <property type="entry name" value="P-loop_NTPase"/>
</dbReference>
<keyword evidence="4 15" id="KW-0645">Protease</keyword>
<keyword evidence="8 15" id="KW-0378">Hydrolase</keyword>
<evidence type="ECO:0000256" key="8">
    <source>
        <dbReference type="ARBA" id="ARBA00022801"/>
    </source>
</evidence>
<dbReference type="GO" id="GO:0005524">
    <property type="term" value="F:ATP binding"/>
    <property type="evidence" value="ECO:0007669"/>
    <property type="project" value="UniProtKB-UniRule"/>
</dbReference>
<keyword evidence="10 15" id="KW-0067">ATP-binding</keyword>
<evidence type="ECO:0000256" key="14">
    <source>
        <dbReference type="ARBA" id="ARBA00061570"/>
    </source>
</evidence>
<proteinExistence type="inferred from homology"/>
<comment type="subunit">
    <text evidence="15">Homohexamer.</text>
</comment>
<evidence type="ECO:0000256" key="5">
    <source>
        <dbReference type="ARBA" id="ARBA00022692"/>
    </source>
</evidence>
<evidence type="ECO:0000256" key="10">
    <source>
        <dbReference type="ARBA" id="ARBA00022840"/>
    </source>
</evidence>
<keyword evidence="18" id="KW-0132">Cell division</keyword>
<feature type="binding site" evidence="15">
    <location>
        <position position="441"/>
    </location>
    <ligand>
        <name>Zn(2+)</name>
        <dbReference type="ChEBI" id="CHEBI:29105"/>
        <note>catalytic</note>
    </ligand>
</feature>
<dbReference type="GO" id="GO:0030163">
    <property type="term" value="P:protein catabolic process"/>
    <property type="evidence" value="ECO:0007669"/>
    <property type="project" value="UniProtKB-UniRule"/>
</dbReference>
<evidence type="ECO:0000256" key="9">
    <source>
        <dbReference type="ARBA" id="ARBA00022833"/>
    </source>
</evidence>
<dbReference type="InterPro" id="IPR000642">
    <property type="entry name" value="Peptidase_M41"/>
</dbReference>
<evidence type="ECO:0000256" key="13">
    <source>
        <dbReference type="ARBA" id="ARBA00023136"/>
    </source>
</evidence>
<dbReference type="GO" id="GO:0006508">
    <property type="term" value="P:proteolysis"/>
    <property type="evidence" value="ECO:0007669"/>
    <property type="project" value="UniProtKB-KW"/>
</dbReference>
<dbReference type="InterPro" id="IPR003959">
    <property type="entry name" value="ATPase_AAA_core"/>
</dbReference>
<comment type="caution">
    <text evidence="18">The sequence shown here is derived from an EMBL/GenBank/DDBJ whole genome shotgun (WGS) entry which is preliminary data.</text>
</comment>
<evidence type="ECO:0000313" key="19">
    <source>
        <dbReference type="Proteomes" id="UP000229559"/>
    </source>
</evidence>
<evidence type="ECO:0000256" key="2">
    <source>
        <dbReference type="ARBA" id="ARBA00010044"/>
    </source>
</evidence>
<dbReference type="SMART" id="SM00382">
    <property type="entry name" value="AAA"/>
    <property type="match status" value="1"/>
</dbReference>
<dbReference type="FunFam" id="1.20.58.760:FF:000001">
    <property type="entry name" value="ATP-dependent zinc metalloprotease FtsH"/>
    <property type="match status" value="1"/>
</dbReference>
<evidence type="ECO:0000256" key="12">
    <source>
        <dbReference type="ARBA" id="ARBA00023049"/>
    </source>
</evidence>
<organism evidence="18 19">
    <name type="scientific">Candidatus Shapirobacteria bacterium CG07_land_8_20_14_0_80_39_12</name>
    <dbReference type="NCBI Taxonomy" id="1974480"/>
    <lineage>
        <taxon>Bacteria</taxon>
        <taxon>Candidatus Shapironibacteriota</taxon>
    </lineage>
</organism>
<dbReference type="Gene3D" id="1.20.58.760">
    <property type="entry name" value="Peptidase M41"/>
    <property type="match status" value="1"/>
</dbReference>
<comment type="similarity">
    <text evidence="16">Belongs to the AAA ATPase family.</text>
</comment>
<keyword evidence="5 15" id="KW-0812">Transmembrane</keyword>
<dbReference type="EC" id="3.4.24.-" evidence="15"/>
<feature type="binding site" evidence="15">
    <location>
        <position position="513"/>
    </location>
    <ligand>
        <name>Zn(2+)</name>
        <dbReference type="ChEBI" id="CHEBI:29105"/>
        <note>catalytic</note>
    </ligand>
</feature>
<name>A0A2M6YQJ1_9BACT</name>
<comment type="subcellular location">
    <subcellularLocation>
        <location evidence="15">Cell membrane</location>
        <topology evidence="15">Multi-pass membrane protein</topology>
        <orientation evidence="15">Cytoplasmic side</orientation>
    </subcellularLocation>
    <subcellularLocation>
        <location evidence="1">Membrane</location>
    </subcellularLocation>
</comment>
<feature type="domain" description="AAA+ ATPase" evidence="17">
    <location>
        <begin position="208"/>
        <end position="347"/>
    </location>
</feature>
<evidence type="ECO:0000256" key="1">
    <source>
        <dbReference type="ARBA" id="ARBA00004370"/>
    </source>
</evidence>
<dbReference type="SUPFAM" id="SSF52540">
    <property type="entry name" value="P-loop containing nucleoside triphosphate hydrolases"/>
    <property type="match status" value="1"/>
</dbReference>
<evidence type="ECO:0000313" key="18">
    <source>
        <dbReference type="EMBL" id="PIU33373.1"/>
    </source>
</evidence>
<keyword evidence="9 15" id="KW-0862">Zinc</keyword>
<accession>A0A2M6YQJ1</accession>
<evidence type="ECO:0000256" key="7">
    <source>
        <dbReference type="ARBA" id="ARBA00022741"/>
    </source>
</evidence>
<comment type="similarity">
    <text evidence="2 15">In the C-terminal section; belongs to the peptidase M41 family.</text>
</comment>
<dbReference type="AlphaFoldDB" id="A0A2M6YQJ1"/>
<reference evidence="19" key="1">
    <citation type="submission" date="2017-09" db="EMBL/GenBank/DDBJ databases">
        <title>Depth-based differentiation of microbial function through sediment-hosted aquifers and enrichment of novel symbionts in the deep terrestrial subsurface.</title>
        <authorList>
            <person name="Probst A.J."/>
            <person name="Ladd B."/>
            <person name="Jarett J.K."/>
            <person name="Geller-Mcgrath D.E."/>
            <person name="Sieber C.M.K."/>
            <person name="Emerson J.B."/>
            <person name="Anantharaman K."/>
            <person name="Thomas B.C."/>
            <person name="Malmstrom R."/>
            <person name="Stieglmeier M."/>
            <person name="Klingl A."/>
            <person name="Woyke T."/>
            <person name="Ryan C.M."/>
            <person name="Banfield J.F."/>
        </authorList>
    </citation>
    <scope>NUCLEOTIDE SEQUENCE [LARGE SCALE GENOMIC DNA]</scope>
</reference>
<gene>
    <name evidence="15" type="primary">ftsH</name>
    <name evidence="18" type="ORF">COT04_00375</name>
</gene>
<dbReference type="InterPro" id="IPR011546">
    <property type="entry name" value="Pept_M41_FtsH_extracell"/>
</dbReference>
<comment type="caution">
    <text evidence="15">Lacks conserved residue(s) required for the propagation of feature annotation.</text>
</comment>
<dbReference type="InterPro" id="IPR003593">
    <property type="entry name" value="AAA+_ATPase"/>
</dbReference>
<dbReference type="NCBIfam" id="TIGR01241">
    <property type="entry name" value="FtsH_fam"/>
    <property type="match status" value="1"/>
</dbReference>